<dbReference type="PATRIC" id="fig|742817.3.peg.2790"/>
<dbReference type="Gene3D" id="3.40.640.10">
    <property type="entry name" value="Type I PLP-dependent aspartate aminotransferase-like (Major domain)"/>
    <property type="match status" value="1"/>
</dbReference>
<dbReference type="STRING" id="742817.HMPREF9449_02606"/>
<dbReference type="RefSeq" id="WP_009137750.1">
    <property type="nucleotide sequence ID" value="NZ_JH594597.1"/>
</dbReference>
<evidence type="ECO:0000313" key="3">
    <source>
        <dbReference type="EMBL" id="EHP45634.1"/>
    </source>
</evidence>
<accession>H1DK20</accession>
<gene>
    <name evidence="3" type="ORF">HMPREF9449_02606</name>
</gene>
<feature type="region of interest" description="Disordered" evidence="1">
    <location>
        <begin position="2213"/>
        <end position="2247"/>
    </location>
</feature>
<reference evidence="3 4" key="1">
    <citation type="submission" date="2012-01" db="EMBL/GenBank/DDBJ databases">
        <title>The Genome Sequence of Odoribacter laneus YIT 12061.</title>
        <authorList>
            <consortium name="The Broad Institute Genome Sequencing Platform"/>
            <person name="Earl A."/>
            <person name="Ward D."/>
            <person name="Feldgarden M."/>
            <person name="Gevers D."/>
            <person name="Morotomi M."/>
            <person name="Young S.K."/>
            <person name="Zeng Q."/>
            <person name="Gargeya S."/>
            <person name="Fitzgerald M."/>
            <person name="Haas B."/>
            <person name="Abouelleil A."/>
            <person name="Alvarado L."/>
            <person name="Arachchi H.M."/>
            <person name="Berlin A."/>
            <person name="Chapman S.B."/>
            <person name="Gearin G."/>
            <person name="Goldberg J."/>
            <person name="Griggs A."/>
            <person name="Gujja S."/>
            <person name="Hansen M."/>
            <person name="Heiman D."/>
            <person name="Howarth C."/>
            <person name="Larimer J."/>
            <person name="Lui A."/>
            <person name="MacDonald P.J.P."/>
            <person name="McCowen C."/>
            <person name="Montmayeur A."/>
            <person name="Murphy C."/>
            <person name="Neiman D."/>
            <person name="Pearson M."/>
            <person name="Priest M."/>
            <person name="Roberts A."/>
            <person name="Saif S."/>
            <person name="Shea T."/>
            <person name="Sisk P."/>
            <person name="Stolte C."/>
            <person name="Sykes S."/>
            <person name="Wortman J."/>
            <person name="Nusbaum C."/>
            <person name="Birren B."/>
        </authorList>
    </citation>
    <scope>NUCLEOTIDE SEQUENCE [LARGE SCALE GENOMIC DNA]</scope>
    <source>
        <strain evidence="3 4">YIT 12061</strain>
    </source>
</reference>
<dbReference type="PROSITE" id="PS00105">
    <property type="entry name" value="AA_TRANSFER_CLASS_1"/>
    <property type="match status" value="1"/>
</dbReference>
<dbReference type="InterPro" id="IPR015424">
    <property type="entry name" value="PyrdxlP-dep_Trfase"/>
</dbReference>
<comment type="caution">
    <text evidence="3">The sequence shown here is derived from an EMBL/GenBank/DDBJ whole genome shotgun (WGS) entry which is preliminary data.</text>
</comment>
<evidence type="ECO:0000256" key="1">
    <source>
        <dbReference type="SAM" id="MobiDB-lite"/>
    </source>
</evidence>
<dbReference type="HOGENOM" id="CLU_230692_0_0_10"/>
<dbReference type="GO" id="GO:0003824">
    <property type="term" value="F:catalytic activity"/>
    <property type="evidence" value="ECO:0007669"/>
    <property type="project" value="InterPro"/>
</dbReference>
<dbReference type="InterPro" id="IPR004838">
    <property type="entry name" value="NHTrfase_class1_PyrdxlP-BS"/>
</dbReference>
<name>H1DK20_9BACT</name>
<protein>
    <recommendedName>
        <fullName evidence="2">Aminotransferase class I/classII large domain-containing protein</fullName>
    </recommendedName>
</protein>
<dbReference type="SUPFAM" id="SSF53383">
    <property type="entry name" value="PLP-dependent transferases"/>
    <property type="match status" value="1"/>
</dbReference>
<organism evidence="3 4">
    <name type="scientific">Odoribacter laneus YIT 12061</name>
    <dbReference type="NCBI Taxonomy" id="742817"/>
    <lineage>
        <taxon>Bacteria</taxon>
        <taxon>Pseudomonadati</taxon>
        <taxon>Bacteroidota</taxon>
        <taxon>Bacteroidia</taxon>
        <taxon>Bacteroidales</taxon>
        <taxon>Odoribacteraceae</taxon>
        <taxon>Odoribacter</taxon>
    </lineage>
</organism>
<evidence type="ECO:0000259" key="2">
    <source>
        <dbReference type="Pfam" id="PF00155"/>
    </source>
</evidence>
<proteinExistence type="predicted"/>
<dbReference type="EMBL" id="ADMC01000028">
    <property type="protein sequence ID" value="EHP45634.1"/>
    <property type="molecule type" value="Genomic_DNA"/>
</dbReference>
<evidence type="ECO:0000313" key="4">
    <source>
        <dbReference type="Proteomes" id="UP000004892"/>
    </source>
</evidence>
<dbReference type="Proteomes" id="UP000004892">
    <property type="component" value="Unassembled WGS sequence"/>
</dbReference>
<dbReference type="GeneID" id="98070141"/>
<feature type="compositionally biased region" description="Basic residues" evidence="1">
    <location>
        <begin position="2236"/>
        <end position="2247"/>
    </location>
</feature>
<dbReference type="Pfam" id="PF00155">
    <property type="entry name" value="Aminotran_1_2"/>
    <property type="match status" value="1"/>
</dbReference>
<sequence length="2247" mass="259230">MYIKGEPKAFLSNEAQQLLNLYELLGERAEIFLPRHIYDNLTSFVKLCFEEPDDPVAQQAEINRYLLKFREDIPGYTDVSLMLCPHTSSKAFELSGRRREFIKKLNNFLDTETVSPDYKFLLGNIKDTHDFSVGTPPVKSSHIDFISQVQLGGQVSELRKYRDVIGVTGDLNEGHWNYLMDTLEQMISQSTHYTTKAEVADFINRTRWTVNFKGLNGMIRTVVSGNADKAVSLIRGDVFSKASVQVLENPAAEDLYEQMCVDTTSIFAVKVKHMRVNLYSGERWFPLLTRLVIVDDSKESRSSNTSLVFCFHNGIINTLNKVHTKKLGSPANTQLNLRLILENVNPLYLTEFREKIERQIRVYEKEISKILEEQLGTAEDAVKRLQVFKLDMFSRKIIQDKYSLEKLRDFIYFLENCHKEEKRQVQTQELIEEFETRIRQYFYSGNTHIEVLSVLEGGGRNQIRTYGQYLLQKPFIHLSEQVREACRLILDIIPSNYERTLKNHFHKNFGINLFLEKYQAYITKVDNESNNKGRFDNFLIDLGIREKYDSLNKKEQDIVKNFLSALGNLEQTSVSDSVQMIIRDLLFNPGGRPKPYIIYNAIQAWEYKDLLPDDIFDINPFDIEIENLEDGRLAYERLTDKLLRIKSTLALFDDSGSLWDLFCENTTILINDPNNPTGYTDFNTEALNNFLRLLNTSKITLFLDEAYADSVKVADQQMPKWRTLSRYILNNITAQANIRAVSSLSTTKNLSATGDRLGALAVTPQAHAVAAFVRQHNSSSHGNNNSLLMLNNLLEVAQVAKKIKDTLESELPKNASRYKIKETLVRFINEQIGRTEKMNQNSRTNRQLHKTAGFEGSPLYLFLLDELVSLDKLDILALPDDFKYKEEPFFVYYQNRLVKNLNRFRVNKNFRTESLERMKWAKEAAERALAKFPESGITYLPSDGSYLFNFRVQGHFSYADVLCFCRYLAQNRGIAAVPYSTGVVRFALGGFLSDTEESRRVFQCELEDGFTIFLKYWLLFAAKRDNPAYKEVESQVIIEEIFAYKKDKELIEKIIADYSLSAPYKKDKAPSLQIRDIRTLYHASPEKSGITITTIDRSVNSVIELQGDRIGTCRDVLEFIRSAAFTKVYENLLAQIYKKVPDIADLDFNTVSSKYSKAVILKYITNKRTFQPHHNVLDDPMEKNIMREILIEMEHILFSDSKVKILTVEATGTPELDKSKLEGINSILKKYIREILLHFNLPFEKESLEPSRSEIIKVAGETFEEITGIQLKDLNLNIWIDEFVGRLRELSEFKEITLSQKSIGYIMDAISAGINDANTSITDKILYLYLLRNDDSFYELVIRKLKYFSEKIENCEDNELRMFREEFINEIMPSQLNEINEYIMRKKDIKVAESEIHRVSRRVVLFYISLVKRTKGTDYYKRYTHIMVRLVETAFRKQNSSVNEMVQHGISIYKDFEMENKVLETYQGGKLSWVNELMQKCGVISSEQPVQEHTRIVTDAKKREYPFHKIDRLESKGKNFTEEAGANDYLKLLDLRPDSSFFADRLARFIANMDSDDYRCKIVKHGMVKELVIFQKGYMKYLTDNYRLNYTEDIALSDIQCFVPDVISFLGAPEKLISFPQIGYFDIKGPSGNIKTIVTPLKQKVDYFGDVKKPRLTVINEKIKEIGGNPRHGSLFAVEENDGSIFVIEINGDSGVGKSEMIAAFILKWLRNNLQGVRSVKLIAGDMFHEFQDAQGNLYGIGTEVGDFSRTTDFDPDYIKYYKYLFESSADSNVEDLNSRSTVSGMCDITMPYKIDIMLSASNYSKEEAGIIRVDNPENFLLYMDSHGERKEKATSQDGPNFQRTLKRYTADKNIVTVMARHGNYLDDILDWDYSTTEKQYYLASSYKLLDKIDITEVVNLIFAGKQFRREEVLYTINTVTFDMIRNRFAARVSVREGETQEMWIDRKMFSSIFDSLASTPGGQPFIAEEGQLVAVQNLIRIMRGGEDRKGGARNIQCGILSTEIGKKGREITGPQKAAMELKKLIQEVRVTRPEINEGKIKVKRLLNEKYQHIFQGEMNSSELWRYNFFIYQLENMRKADYRRMDDITRKVDMSNLVHFVPVDPKKEFSPLLVNPNLNIELTSFSETFEELMSLPNYGDFAREFAEKVEQLYQVEGYSEETNINNMIVQLLLMEGYITTADVARGSVIQKVNRETIAAAKYAVVQYLNTLRKSDSSQPFAEEQKTSSSLKENSSGRKRQTGTKGRK</sequence>
<dbReference type="eggNOG" id="COG0436">
    <property type="taxonomic scope" value="Bacteria"/>
</dbReference>
<dbReference type="GO" id="GO:0030170">
    <property type="term" value="F:pyridoxal phosphate binding"/>
    <property type="evidence" value="ECO:0007669"/>
    <property type="project" value="InterPro"/>
</dbReference>
<dbReference type="InterPro" id="IPR004839">
    <property type="entry name" value="Aminotransferase_I/II_large"/>
</dbReference>
<dbReference type="InterPro" id="IPR015421">
    <property type="entry name" value="PyrdxlP-dep_Trfase_major"/>
</dbReference>
<keyword evidence="4" id="KW-1185">Reference proteome</keyword>
<feature type="domain" description="Aminotransferase class I/classII large" evidence="2">
    <location>
        <begin position="665"/>
        <end position="804"/>
    </location>
</feature>